<feature type="compositionally biased region" description="Basic and acidic residues" evidence="1">
    <location>
        <begin position="560"/>
        <end position="570"/>
    </location>
</feature>
<name>A0AAE8SJ81_9HYPO</name>
<dbReference type="InterPro" id="IPR022198">
    <property type="entry name" value="DUF3723"/>
</dbReference>
<evidence type="ECO:0000313" key="3">
    <source>
        <dbReference type="Proteomes" id="UP001187734"/>
    </source>
</evidence>
<protein>
    <submittedName>
        <fullName evidence="2">Uncharacterized protein</fullName>
    </submittedName>
</protein>
<feature type="compositionally biased region" description="Basic residues" evidence="1">
    <location>
        <begin position="571"/>
        <end position="584"/>
    </location>
</feature>
<feature type="compositionally biased region" description="Basic and acidic residues" evidence="1">
    <location>
        <begin position="777"/>
        <end position="813"/>
    </location>
</feature>
<proteinExistence type="predicted"/>
<comment type="caution">
    <text evidence="2">The sequence shown here is derived from an EMBL/GenBank/DDBJ whole genome shotgun (WGS) entry which is preliminary data.</text>
</comment>
<evidence type="ECO:0000313" key="2">
    <source>
        <dbReference type="EMBL" id="SPJ78487.1"/>
    </source>
</evidence>
<gene>
    <name evidence="2" type="ORF">FTOL_06876</name>
</gene>
<feature type="compositionally biased region" description="Basic residues" evidence="1">
    <location>
        <begin position="716"/>
        <end position="727"/>
    </location>
</feature>
<reference evidence="2" key="1">
    <citation type="submission" date="2018-03" db="EMBL/GenBank/DDBJ databases">
        <authorList>
            <person name="Guldener U."/>
        </authorList>
    </citation>
    <scope>NUCLEOTIDE SEQUENCE</scope>
</reference>
<sequence length="835" mass="95409">MTSLSDYLEGVMRVPLALLTSDGFSECPSAFSDAASVSDFEGFLSNHDQPITGIVSPQKLDRMLEQLGISRQEFRQSLHGEEALLNSRFKIDALLGQHCLEKAKSLLGQSHGCIVRIYSIPSELPGRYSDGEICRQVLLLQEQQPSLAQKWLERLSRGKRKHVTMVFNRNRIWTAMRQVANFPGLWDDIKLGNWAKHLAAHIDEQVLAYWKHIYRAWNDKIFDGVDPSLRRCLDAPTARFLQFKAPAWSARDQKAIRMKMKTGTLFCNVSNEGVRSRLLRNLLAFEGVIPSVLTFHENMRYLTVGAKILEKYIEIKRPTEKAKPDLAPAKTPESLYDNLAQDWGKKFPIQDYVEFREGLYRSMLIPLEVRCAFVQLMLAALRSFPFLGSEPPLQDVKGIGMDAYACDNHRRRLCMIASAMGFWNEKIEKGLQLSDLDIQPKIPEFVVLCAEPIWRGGLPTISVFEELRTKSFLPTLASAALVQDEREPNPTLIQHDFVQAFFGNLEVAVGGGRAILDYDGLRGRPLFDISTSTHEEQTLPSDAPRLDLAQDMDWVESDNPFEKQKVERNRRIPITRKKTKKKGPSSHAGVAKRNQSSRVAGGKTLTKAPKNSNRRIPSPVPEESVAESGAMDTSVDEPVVPGTHQRRSAPTVDDPEALLQGEPQPEQAEDSWELRVMQIEQIEQARRDREVEEQKKNFKQQEAERKKKIQGYSLPRVKRVNQIHQKQRQQEADPEVPEPQQRRSTPAVDVFEASPQTQSQNRADKSDRLPRHKPIYRKSDEITGEEIRRRPQGYQDRERKRFRMLDHPEHEGEPSIPEMPQSRFEGPDPEEEEEW</sequence>
<organism evidence="2 3">
    <name type="scientific">Fusarium torulosum</name>
    <dbReference type="NCBI Taxonomy" id="33205"/>
    <lineage>
        <taxon>Eukaryota</taxon>
        <taxon>Fungi</taxon>
        <taxon>Dikarya</taxon>
        <taxon>Ascomycota</taxon>
        <taxon>Pezizomycotina</taxon>
        <taxon>Sordariomycetes</taxon>
        <taxon>Hypocreomycetidae</taxon>
        <taxon>Hypocreales</taxon>
        <taxon>Nectriaceae</taxon>
        <taxon>Fusarium</taxon>
    </lineage>
</organism>
<feature type="region of interest" description="Disordered" evidence="1">
    <location>
        <begin position="555"/>
        <end position="835"/>
    </location>
</feature>
<dbReference type="AlphaFoldDB" id="A0AAE8SJ81"/>
<dbReference type="EMBL" id="ONZP01000231">
    <property type="protein sequence ID" value="SPJ78487.1"/>
    <property type="molecule type" value="Genomic_DNA"/>
</dbReference>
<evidence type="ECO:0000256" key="1">
    <source>
        <dbReference type="SAM" id="MobiDB-lite"/>
    </source>
</evidence>
<dbReference type="Proteomes" id="UP001187734">
    <property type="component" value="Unassembled WGS sequence"/>
</dbReference>
<feature type="compositionally biased region" description="Basic and acidic residues" evidence="1">
    <location>
        <begin position="683"/>
        <end position="705"/>
    </location>
</feature>
<keyword evidence="3" id="KW-1185">Reference proteome</keyword>
<dbReference type="Pfam" id="PF12520">
    <property type="entry name" value="DUF3723"/>
    <property type="match status" value="1"/>
</dbReference>
<accession>A0AAE8SJ81</accession>